<feature type="domain" description="DUF6589" evidence="2">
    <location>
        <begin position="284"/>
        <end position="694"/>
    </location>
</feature>
<reference evidence="3 4" key="1">
    <citation type="submission" date="2014-04" db="EMBL/GenBank/DDBJ databases">
        <title>Evolutionary Origins and Diversification of the Mycorrhizal Mutualists.</title>
        <authorList>
            <consortium name="DOE Joint Genome Institute"/>
            <consortium name="Mycorrhizal Genomics Consortium"/>
            <person name="Kohler A."/>
            <person name="Kuo A."/>
            <person name="Nagy L.G."/>
            <person name="Floudas D."/>
            <person name="Copeland A."/>
            <person name="Barry K.W."/>
            <person name="Cichocki N."/>
            <person name="Veneault-Fourrey C."/>
            <person name="LaButti K."/>
            <person name="Lindquist E.A."/>
            <person name="Lipzen A."/>
            <person name="Lundell T."/>
            <person name="Morin E."/>
            <person name="Murat C."/>
            <person name="Riley R."/>
            <person name="Ohm R."/>
            <person name="Sun H."/>
            <person name="Tunlid A."/>
            <person name="Henrissat B."/>
            <person name="Grigoriev I.V."/>
            <person name="Hibbett D.S."/>
            <person name="Martin F."/>
        </authorList>
    </citation>
    <scope>NUCLEOTIDE SEQUENCE [LARGE SCALE GENOMIC DNA]</scope>
    <source>
        <strain evidence="3 4">Koide BX008</strain>
    </source>
</reference>
<protein>
    <recommendedName>
        <fullName evidence="2">DUF6589 domain-containing protein</fullName>
    </recommendedName>
</protein>
<dbReference type="HOGENOM" id="CLU_007061_0_2_1"/>
<name>A0A0C2S361_AMAMK</name>
<dbReference type="EMBL" id="KN818384">
    <property type="protein sequence ID" value="KIL57070.1"/>
    <property type="molecule type" value="Genomic_DNA"/>
</dbReference>
<dbReference type="Proteomes" id="UP000054549">
    <property type="component" value="Unassembled WGS sequence"/>
</dbReference>
<sequence>MQEEGLDLPLFLDALSWGDADCTSNPKVKFARTALLGSQKLPRILKKWHTPPRDKQSKCARAAGAHQTLENFAISCIGDEIKKEMDAAADLFKIPSDHIVEEHLTSIHLGELQQQANEKMPVFWSILDAATMNKKGKKGDNEKMYILNIMSQCQYSRSNRRSRLQKLWAVYLKACGMPARAFDAIHEIGVSMSHRWVLDAYTALSTDAMNKVCDAVKKYPWHISHDNVNFPMRVFSQRLHNQSHFVSGTAGTVWQLPVQAQLSTDTNRQFNAYRAEHSRTVFAVEKMLYGNTEADLRMEAWFAHHILSFLLNTPDFAEYMSKCKDSLAFAEPPPTHRLMSGAERIVKQHILGTCATEEASYDGTMKVIDEFFHQLCLSTDEKKKRSGEERFIPWLGDQMTVDRLRGMWNYRHEDHNSFDRLDYMLPVFGWFHLVMTFANSLHKQYLMSSATIGSLRQAFDVLNRKGLVLQSTKGPFWHNLDEAIHHIAEAHFRTCWLVVGQVDSLKDLTKKSPLDLKEMALKIVREHASQHALFDMQSKPAGEQDHMQIQWTMWNKDVLPYIELRHAIRAGDVGRMEDLLPLMAFRFSGGGNTNYTTEVLELFQGLNQEWPKEVCDHIRQWCWVMTRTGEPKSFLPYDLAQEQNIADIKVHYRSMGPGASMDYLKKISPAIPTLRCVQRHMEHEFGTYKRGSRHSAPEKEADVAMLTTQYIASALHVYTPGCTLPNVKGSAVNVVDLGAQGLEAVIKDWFKRRSLRRSTEEIWDDGKGNAEDSQDEMES</sequence>
<dbReference type="Pfam" id="PF20231">
    <property type="entry name" value="DUF6589"/>
    <property type="match status" value="1"/>
</dbReference>
<gene>
    <name evidence="3" type="ORF">M378DRAFT_16507</name>
</gene>
<accession>A0A0C2S361</accession>
<feature type="region of interest" description="Disordered" evidence="1">
    <location>
        <begin position="760"/>
        <end position="779"/>
    </location>
</feature>
<proteinExistence type="predicted"/>
<evidence type="ECO:0000256" key="1">
    <source>
        <dbReference type="SAM" id="MobiDB-lite"/>
    </source>
</evidence>
<dbReference type="InParanoid" id="A0A0C2S361"/>
<dbReference type="InterPro" id="IPR046496">
    <property type="entry name" value="DUF6589"/>
</dbReference>
<feature type="compositionally biased region" description="Basic and acidic residues" evidence="1">
    <location>
        <begin position="760"/>
        <end position="770"/>
    </location>
</feature>
<dbReference type="OrthoDB" id="3203379at2759"/>
<dbReference type="AlphaFoldDB" id="A0A0C2S361"/>
<evidence type="ECO:0000259" key="2">
    <source>
        <dbReference type="Pfam" id="PF20231"/>
    </source>
</evidence>
<dbReference type="STRING" id="946122.A0A0C2S361"/>
<keyword evidence="4" id="KW-1185">Reference proteome</keyword>
<evidence type="ECO:0000313" key="3">
    <source>
        <dbReference type="EMBL" id="KIL57070.1"/>
    </source>
</evidence>
<organism evidence="3 4">
    <name type="scientific">Amanita muscaria (strain Koide BX008)</name>
    <dbReference type="NCBI Taxonomy" id="946122"/>
    <lineage>
        <taxon>Eukaryota</taxon>
        <taxon>Fungi</taxon>
        <taxon>Dikarya</taxon>
        <taxon>Basidiomycota</taxon>
        <taxon>Agaricomycotina</taxon>
        <taxon>Agaricomycetes</taxon>
        <taxon>Agaricomycetidae</taxon>
        <taxon>Agaricales</taxon>
        <taxon>Pluteineae</taxon>
        <taxon>Amanitaceae</taxon>
        <taxon>Amanita</taxon>
    </lineage>
</organism>
<evidence type="ECO:0000313" key="4">
    <source>
        <dbReference type="Proteomes" id="UP000054549"/>
    </source>
</evidence>